<dbReference type="InterPro" id="IPR001437">
    <property type="entry name" value="Tscrpt_elong_fac_GreA/B_C"/>
</dbReference>
<dbReference type="Pfam" id="PF03449">
    <property type="entry name" value="GreA_GreB_N"/>
    <property type="match status" value="1"/>
</dbReference>
<protein>
    <submittedName>
        <fullName evidence="5">GreA/GreB family elongation factor</fullName>
    </submittedName>
</protein>
<dbReference type="Gene3D" id="3.10.50.30">
    <property type="entry name" value="Transcription elongation factor, GreA/GreB, C-terminal domain"/>
    <property type="match status" value="1"/>
</dbReference>
<evidence type="ECO:0000256" key="2">
    <source>
        <dbReference type="ARBA" id="ARBA00023163"/>
    </source>
</evidence>
<dbReference type="Gene3D" id="1.10.287.180">
    <property type="entry name" value="Transcription elongation factor, GreA/GreB, N-terminal domain"/>
    <property type="match status" value="1"/>
</dbReference>
<reference evidence="5" key="1">
    <citation type="submission" date="2021-01" db="EMBL/GenBank/DDBJ databases">
        <title>Modified the classification status of verrucomicrobia.</title>
        <authorList>
            <person name="Feng X."/>
        </authorList>
    </citation>
    <scope>NUCLEOTIDE SEQUENCE</scope>
    <source>
        <strain evidence="5">JCM 18052</strain>
    </source>
</reference>
<feature type="domain" description="Transcription elongation factor GreA/GreB N-terminal" evidence="4">
    <location>
        <begin position="459"/>
        <end position="525"/>
    </location>
</feature>
<evidence type="ECO:0000259" key="4">
    <source>
        <dbReference type="Pfam" id="PF03449"/>
    </source>
</evidence>
<proteinExistence type="predicted"/>
<dbReference type="Proteomes" id="UP000600139">
    <property type="component" value="Unassembled WGS sequence"/>
</dbReference>
<gene>
    <name evidence="5" type="ORF">JIN84_21980</name>
</gene>
<name>A0A934RAS6_9BACT</name>
<dbReference type="GO" id="GO:0003677">
    <property type="term" value="F:DNA binding"/>
    <property type="evidence" value="ECO:0007669"/>
    <property type="project" value="InterPro"/>
</dbReference>
<keyword evidence="6" id="KW-1185">Reference proteome</keyword>
<dbReference type="Pfam" id="PF01272">
    <property type="entry name" value="GreA_GreB"/>
    <property type="match status" value="1"/>
</dbReference>
<dbReference type="GO" id="GO:0006354">
    <property type="term" value="P:DNA-templated transcription elongation"/>
    <property type="evidence" value="ECO:0007669"/>
    <property type="project" value="TreeGrafter"/>
</dbReference>
<keyword evidence="2" id="KW-0804">Transcription</keyword>
<keyword evidence="5" id="KW-0251">Elongation factor</keyword>
<dbReference type="GO" id="GO:0003746">
    <property type="term" value="F:translation elongation factor activity"/>
    <property type="evidence" value="ECO:0007669"/>
    <property type="project" value="UniProtKB-KW"/>
</dbReference>
<dbReference type="EMBL" id="JAENIK010000013">
    <property type="protein sequence ID" value="MBK1818305.1"/>
    <property type="molecule type" value="Genomic_DNA"/>
</dbReference>
<dbReference type="AlphaFoldDB" id="A0A934RAS6"/>
<dbReference type="GO" id="GO:0032784">
    <property type="term" value="P:regulation of DNA-templated transcription elongation"/>
    <property type="evidence" value="ECO:0007669"/>
    <property type="project" value="InterPro"/>
</dbReference>
<keyword evidence="1" id="KW-0805">Transcription regulation</keyword>
<evidence type="ECO:0000256" key="1">
    <source>
        <dbReference type="ARBA" id="ARBA00023015"/>
    </source>
</evidence>
<keyword evidence="5" id="KW-0648">Protein biosynthesis</keyword>
<dbReference type="InterPro" id="IPR036953">
    <property type="entry name" value="GreA/GreB_C_sf"/>
</dbReference>
<dbReference type="GO" id="GO:0070063">
    <property type="term" value="F:RNA polymerase binding"/>
    <property type="evidence" value="ECO:0007669"/>
    <property type="project" value="InterPro"/>
</dbReference>
<dbReference type="InterPro" id="IPR022691">
    <property type="entry name" value="Tscrpt_elong_fac_GreA/B_N"/>
</dbReference>
<dbReference type="InterPro" id="IPR036805">
    <property type="entry name" value="Tscrpt_elong_fac_GreA/B_N_sf"/>
</dbReference>
<evidence type="ECO:0000259" key="3">
    <source>
        <dbReference type="Pfam" id="PF01272"/>
    </source>
</evidence>
<comment type="caution">
    <text evidence="5">The sequence shown here is derived from an EMBL/GenBank/DDBJ whole genome shotgun (WGS) entry which is preliminary data.</text>
</comment>
<sequence length="613" mass="67526">MHPDVAKLVEAGRIPRPVGERLSQLAPGNFCIHKSFGAGKVTDWDLPAKKVTIDFEKSTGQTMELQFAFQKTEWIPAEDFRAKKIEQLEELRTLSKSDPIALVVHLLQSHGGSMTGDALEKELSGAVIPEPTFKKWWDATKKTLRESRLAAVPQKRTEAIVLRTGDRSPAQSLVADFEAARDIKGMIRALEAIAADIGAFENDSDALKRLLSDIDEGAKKAARVQLGQALQLVAARDEVISSSKALELESSAVRLSDLLLSADPSRLAEEAGTLPSSRQRAVYEAFPNAFGDIWVSKIVKVFDSVGARGVTEIARILLERDAMPALVTHLRSAIARRALGPDALIWVCRERKGPAAEIFSADVGASVLNLLENDHLSDGPRKTSRLQSLLGDDKTLLTDLVAIMDINETRNFARRLLDCPVFGELEKKSLMARIIKARPETAELVNGSNQKRPDEVLLVSWESLEKKKTELDDIVRNKIPQNREDVKIAKSYGDLRENFEYKSAKDMEKYLGFRRTALEKEIANSRGTDFKGSDAGRINIGTIVTLADAAGAETEITVLGAWDSIPETKTVSYLSEVGKALVGRAPGETVQVRDEETEQMQTLTVRSIRPFNP</sequence>
<dbReference type="RefSeq" id="WP_200353253.1">
    <property type="nucleotide sequence ID" value="NZ_BAABHZ010000002.1"/>
</dbReference>
<evidence type="ECO:0000313" key="6">
    <source>
        <dbReference type="Proteomes" id="UP000600139"/>
    </source>
</evidence>
<dbReference type="PANTHER" id="PTHR30437">
    <property type="entry name" value="TRANSCRIPTION ELONGATION FACTOR GREA"/>
    <property type="match status" value="1"/>
</dbReference>
<dbReference type="PANTHER" id="PTHR30437:SF4">
    <property type="entry name" value="TRANSCRIPTION ELONGATION FACTOR GREA"/>
    <property type="match status" value="1"/>
</dbReference>
<evidence type="ECO:0000313" key="5">
    <source>
        <dbReference type="EMBL" id="MBK1818305.1"/>
    </source>
</evidence>
<dbReference type="SUPFAM" id="SSF46557">
    <property type="entry name" value="GreA transcript cleavage protein, N-terminal domain"/>
    <property type="match status" value="1"/>
</dbReference>
<accession>A0A934RAS6</accession>
<dbReference type="InterPro" id="IPR023459">
    <property type="entry name" value="Tscrpt_elong_fac_GreA/B_fam"/>
</dbReference>
<feature type="domain" description="Transcription elongation factor GreA/GreB C-terminal" evidence="3">
    <location>
        <begin position="535"/>
        <end position="597"/>
    </location>
</feature>
<dbReference type="SUPFAM" id="SSF54534">
    <property type="entry name" value="FKBP-like"/>
    <property type="match status" value="1"/>
</dbReference>
<organism evidence="5 6">
    <name type="scientific">Luteolibacter yonseiensis</name>
    <dbReference type="NCBI Taxonomy" id="1144680"/>
    <lineage>
        <taxon>Bacteria</taxon>
        <taxon>Pseudomonadati</taxon>
        <taxon>Verrucomicrobiota</taxon>
        <taxon>Verrucomicrobiia</taxon>
        <taxon>Verrucomicrobiales</taxon>
        <taxon>Verrucomicrobiaceae</taxon>
        <taxon>Luteolibacter</taxon>
    </lineage>
</organism>